<proteinExistence type="predicted"/>
<keyword evidence="2" id="KW-0812">Transmembrane</keyword>
<keyword evidence="2" id="KW-0472">Membrane</keyword>
<feature type="region of interest" description="Disordered" evidence="1">
    <location>
        <begin position="199"/>
        <end position="220"/>
    </location>
</feature>
<dbReference type="EMBL" id="JANBVN010000293">
    <property type="protein sequence ID" value="KAJ9129959.1"/>
    <property type="molecule type" value="Genomic_DNA"/>
</dbReference>
<protein>
    <submittedName>
        <fullName evidence="3">Uncharacterized protein</fullName>
    </submittedName>
</protein>
<evidence type="ECO:0000256" key="1">
    <source>
        <dbReference type="SAM" id="MobiDB-lite"/>
    </source>
</evidence>
<feature type="compositionally biased region" description="Polar residues" evidence="1">
    <location>
        <begin position="364"/>
        <end position="374"/>
    </location>
</feature>
<feature type="transmembrane region" description="Helical" evidence="2">
    <location>
        <begin position="292"/>
        <end position="311"/>
    </location>
</feature>
<name>A0AA38R255_9PEZI</name>
<feature type="region of interest" description="Disordered" evidence="1">
    <location>
        <begin position="329"/>
        <end position="405"/>
    </location>
</feature>
<dbReference type="Proteomes" id="UP001174691">
    <property type="component" value="Unassembled WGS sequence"/>
</dbReference>
<gene>
    <name evidence="3" type="ORF">NKR19_g10104</name>
</gene>
<feature type="compositionally biased region" description="Basic and acidic residues" evidence="1">
    <location>
        <begin position="332"/>
        <end position="343"/>
    </location>
</feature>
<feature type="transmembrane region" description="Helical" evidence="2">
    <location>
        <begin position="176"/>
        <end position="193"/>
    </location>
</feature>
<evidence type="ECO:0000256" key="2">
    <source>
        <dbReference type="SAM" id="Phobius"/>
    </source>
</evidence>
<accession>A0AA38R255</accession>
<reference evidence="3" key="1">
    <citation type="submission" date="2022-07" db="EMBL/GenBank/DDBJ databases">
        <title>Fungi with potential for degradation of polypropylene.</title>
        <authorList>
            <person name="Gostincar C."/>
        </authorList>
    </citation>
    <scope>NUCLEOTIDE SEQUENCE</scope>
    <source>
        <strain evidence="3">EXF-13287</strain>
    </source>
</reference>
<feature type="transmembrane region" description="Helical" evidence="2">
    <location>
        <begin position="151"/>
        <end position="170"/>
    </location>
</feature>
<evidence type="ECO:0000313" key="4">
    <source>
        <dbReference type="Proteomes" id="UP001174691"/>
    </source>
</evidence>
<feature type="compositionally biased region" description="Basic and acidic residues" evidence="1">
    <location>
        <begin position="351"/>
        <end position="363"/>
    </location>
</feature>
<comment type="caution">
    <text evidence="3">The sequence shown here is derived from an EMBL/GenBank/DDBJ whole genome shotgun (WGS) entry which is preliminary data.</text>
</comment>
<sequence>MGFPRWTTEPIPGVSLSAGGLLALADLSTIAQRTAIAGGSSWLDSIVLVPGLHYNQAADQLTGPPGSSHPASLLSAVETLQDGQSVTFPVRNAATANYLRRIARPGETITLDVGCLPNARSRFRLKRSESGKHATLYADDDMPDLGWVSHVLYLASPVLTLVAFAFILVLRDWWSLASLVGLMLARLLNIWVIKQRSNPSPPHHHHPSSASPSPSRDFPHAPSHRLTEYLISLDSSLPATVRLRGTPDDLAAITSQAWLRAKTHVEGYLEAAAKLIVYLVACLSGNMTQAGAVIFMGLLLVSAGLLALSNAHAKGYRMNGRVAAVLPEGGDEGEKRRAREAVRAHPPYPVKKGEGGGEVEDRGTSSWPGSSDVSGLTGADDWAEKGQFAGRVEEKRASGKEVEFE</sequence>
<keyword evidence="2" id="KW-1133">Transmembrane helix</keyword>
<evidence type="ECO:0000313" key="3">
    <source>
        <dbReference type="EMBL" id="KAJ9129959.1"/>
    </source>
</evidence>
<keyword evidence="4" id="KW-1185">Reference proteome</keyword>
<feature type="compositionally biased region" description="Basic and acidic residues" evidence="1">
    <location>
        <begin position="391"/>
        <end position="405"/>
    </location>
</feature>
<organism evidence="3 4">
    <name type="scientific">Coniochaeta hoffmannii</name>
    <dbReference type="NCBI Taxonomy" id="91930"/>
    <lineage>
        <taxon>Eukaryota</taxon>
        <taxon>Fungi</taxon>
        <taxon>Dikarya</taxon>
        <taxon>Ascomycota</taxon>
        <taxon>Pezizomycotina</taxon>
        <taxon>Sordariomycetes</taxon>
        <taxon>Sordariomycetidae</taxon>
        <taxon>Coniochaetales</taxon>
        <taxon>Coniochaetaceae</taxon>
        <taxon>Coniochaeta</taxon>
    </lineage>
</organism>
<dbReference type="AlphaFoldDB" id="A0AA38R255"/>